<name>A0A8T2MFN8_ASTMX</name>
<feature type="signal peptide" evidence="12">
    <location>
        <begin position="1"/>
        <end position="16"/>
    </location>
</feature>
<keyword evidence="8" id="KW-0675">Receptor</keyword>
<dbReference type="GO" id="GO:0042102">
    <property type="term" value="P:positive regulation of T cell proliferation"/>
    <property type="evidence" value="ECO:0007669"/>
    <property type="project" value="TreeGrafter"/>
</dbReference>
<evidence type="ECO:0000256" key="7">
    <source>
        <dbReference type="ARBA" id="ARBA00023157"/>
    </source>
</evidence>
<feature type="chain" id="PRO_5035887387" description="Ig-like domain-containing protein" evidence="12">
    <location>
        <begin position="17"/>
        <end position="230"/>
    </location>
</feature>
<evidence type="ECO:0000256" key="4">
    <source>
        <dbReference type="ARBA" id="ARBA00022729"/>
    </source>
</evidence>
<evidence type="ECO:0000259" key="13">
    <source>
        <dbReference type="PROSITE" id="PS50835"/>
    </source>
</evidence>
<dbReference type="PANTHER" id="PTHR25466">
    <property type="entry name" value="T-LYMPHOCYTE ACTIVATION ANTIGEN"/>
    <property type="match status" value="1"/>
</dbReference>
<keyword evidence="4 12" id="KW-0732">Signal</keyword>
<dbReference type="Pfam" id="PF07686">
    <property type="entry name" value="V-set"/>
    <property type="match status" value="1"/>
</dbReference>
<protein>
    <recommendedName>
        <fullName evidence="13">Ig-like domain-containing protein</fullName>
    </recommendedName>
</protein>
<dbReference type="GO" id="GO:0006955">
    <property type="term" value="P:immune response"/>
    <property type="evidence" value="ECO:0007669"/>
    <property type="project" value="TreeGrafter"/>
</dbReference>
<evidence type="ECO:0000256" key="2">
    <source>
        <dbReference type="ARBA" id="ARBA00022475"/>
    </source>
</evidence>
<dbReference type="GO" id="GO:0071222">
    <property type="term" value="P:cellular response to lipopolysaccharide"/>
    <property type="evidence" value="ECO:0007669"/>
    <property type="project" value="TreeGrafter"/>
</dbReference>
<dbReference type="PROSITE" id="PS50835">
    <property type="entry name" value="IG_LIKE"/>
    <property type="match status" value="1"/>
</dbReference>
<dbReference type="InterPro" id="IPR013783">
    <property type="entry name" value="Ig-like_fold"/>
</dbReference>
<feature type="transmembrane region" description="Helical" evidence="11">
    <location>
        <begin position="149"/>
        <end position="169"/>
    </location>
</feature>
<evidence type="ECO:0000256" key="1">
    <source>
        <dbReference type="ARBA" id="ARBA00004251"/>
    </source>
</evidence>
<sequence length="230" mass="26470">MLNFYLLFIVLHVSEGCTLENTEKTVKITAHRGGSVLLPCYCTDLRSKPERLIWNKHNRTTNQLDIISSESYGYRKRIQLFNHLSPANLSLLISHLTEEDAGDYWCDVENDKYVFIKLKIEEFREQSSPSSSLTPTKDTRLVKTPETSMYYLIFLPALLLLLGAGGAVFHKYRGQRLGQMESRDQRGRRREEQETQDQVMYSTIVHSNTTRTSTVIGAGEKIEYATIRLN</sequence>
<keyword evidence="3 11" id="KW-0812">Transmembrane</keyword>
<dbReference type="InterPro" id="IPR013106">
    <property type="entry name" value="Ig_V-set"/>
</dbReference>
<evidence type="ECO:0000313" key="14">
    <source>
        <dbReference type="EMBL" id="KAG9282390.1"/>
    </source>
</evidence>
<keyword evidence="5 11" id="KW-1133">Transmembrane helix</keyword>
<dbReference type="AlphaFoldDB" id="A0A8T2MFN8"/>
<comment type="caution">
    <text evidence="14">The sequence shown here is derived from an EMBL/GenBank/DDBJ whole genome shotgun (WGS) entry which is preliminary data.</text>
</comment>
<dbReference type="InterPro" id="IPR003599">
    <property type="entry name" value="Ig_sub"/>
</dbReference>
<proteinExistence type="predicted"/>
<keyword evidence="10" id="KW-0393">Immunoglobulin domain</keyword>
<reference evidence="14 15" key="1">
    <citation type="submission" date="2021-07" db="EMBL/GenBank/DDBJ databases">
        <authorList>
            <person name="Imarazene B."/>
            <person name="Zahm M."/>
            <person name="Klopp C."/>
            <person name="Cabau C."/>
            <person name="Beille S."/>
            <person name="Jouanno E."/>
            <person name="Castinel A."/>
            <person name="Lluch J."/>
            <person name="Gil L."/>
            <person name="Kuchtly C."/>
            <person name="Lopez Roques C."/>
            <person name="Donnadieu C."/>
            <person name="Parrinello H."/>
            <person name="Journot L."/>
            <person name="Du K."/>
            <person name="Schartl M."/>
            <person name="Retaux S."/>
            <person name="Guiguen Y."/>
        </authorList>
    </citation>
    <scope>NUCLEOTIDE SEQUENCE [LARGE SCALE GENOMIC DNA]</scope>
    <source>
        <strain evidence="14">Pach_M1</strain>
        <tissue evidence="14">Testis</tissue>
    </source>
</reference>
<evidence type="ECO:0000256" key="8">
    <source>
        <dbReference type="ARBA" id="ARBA00023170"/>
    </source>
</evidence>
<evidence type="ECO:0000256" key="12">
    <source>
        <dbReference type="SAM" id="SignalP"/>
    </source>
</evidence>
<dbReference type="GO" id="GO:0042130">
    <property type="term" value="P:negative regulation of T cell proliferation"/>
    <property type="evidence" value="ECO:0007669"/>
    <property type="project" value="TreeGrafter"/>
</dbReference>
<evidence type="ECO:0000313" key="15">
    <source>
        <dbReference type="Proteomes" id="UP000752171"/>
    </source>
</evidence>
<dbReference type="InterPro" id="IPR051713">
    <property type="entry name" value="T-cell_Activation_Regulation"/>
</dbReference>
<dbReference type="EMBL" id="JAICCE010000001">
    <property type="protein sequence ID" value="KAG9282390.1"/>
    <property type="molecule type" value="Genomic_DNA"/>
</dbReference>
<gene>
    <name evidence="14" type="ORF">AMEX_G1039</name>
</gene>
<feature type="domain" description="Ig-like" evidence="13">
    <location>
        <begin position="23"/>
        <end position="134"/>
    </location>
</feature>
<evidence type="ECO:0000256" key="9">
    <source>
        <dbReference type="ARBA" id="ARBA00023180"/>
    </source>
</evidence>
<dbReference type="InterPro" id="IPR007110">
    <property type="entry name" value="Ig-like_dom"/>
</dbReference>
<dbReference type="InterPro" id="IPR036179">
    <property type="entry name" value="Ig-like_dom_sf"/>
</dbReference>
<dbReference type="SMART" id="SM00409">
    <property type="entry name" value="IG"/>
    <property type="match status" value="1"/>
</dbReference>
<dbReference type="PANTHER" id="PTHR25466:SF14">
    <property type="entry name" value="BUTYROPHILIN SUBFAMILY 2 MEMBER A2-LIKE-RELATED"/>
    <property type="match status" value="1"/>
</dbReference>
<accession>A0A8T2MFN8</accession>
<evidence type="ECO:0000256" key="3">
    <source>
        <dbReference type="ARBA" id="ARBA00022692"/>
    </source>
</evidence>
<dbReference type="GO" id="GO:0007166">
    <property type="term" value="P:cell surface receptor signaling pathway"/>
    <property type="evidence" value="ECO:0007669"/>
    <property type="project" value="TreeGrafter"/>
</dbReference>
<keyword evidence="2" id="KW-1003">Cell membrane</keyword>
<evidence type="ECO:0000256" key="10">
    <source>
        <dbReference type="ARBA" id="ARBA00023319"/>
    </source>
</evidence>
<evidence type="ECO:0000256" key="6">
    <source>
        <dbReference type="ARBA" id="ARBA00023136"/>
    </source>
</evidence>
<dbReference type="Proteomes" id="UP000752171">
    <property type="component" value="Unassembled WGS sequence"/>
</dbReference>
<keyword evidence="6 11" id="KW-0472">Membrane</keyword>
<evidence type="ECO:0000256" key="5">
    <source>
        <dbReference type="ARBA" id="ARBA00022989"/>
    </source>
</evidence>
<dbReference type="Gene3D" id="2.60.40.10">
    <property type="entry name" value="Immunoglobulins"/>
    <property type="match status" value="1"/>
</dbReference>
<evidence type="ECO:0000256" key="11">
    <source>
        <dbReference type="SAM" id="Phobius"/>
    </source>
</evidence>
<keyword evidence="7" id="KW-1015">Disulfide bond</keyword>
<comment type="subcellular location">
    <subcellularLocation>
        <location evidence="1">Cell membrane</location>
        <topology evidence="1">Single-pass type I membrane protein</topology>
    </subcellularLocation>
</comment>
<dbReference type="SUPFAM" id="SSF48726">
    <property type="entry name" value="Immunoglobulin"/>
    <property type="match status" value="1"/>
</dbReference>
<dbReference type="GO" id="GO:0009897">
    <property type="term" value="C:external side of plasma membrane"/>
    <property type="evidence" value="ECO:0007669"/>
    <property type="project" value="TreeGrafter"/>
</dbReference>
<keyword evidence="9" id="KW-0325">Glycoprotein</keyword>
<dbReference type="GO" id="GO:0031295">
    <property type="term" value="P:T cell costimulation"/>
    <property type="evidence" value="ECO:0007669"/>
    <property type="project" value="TreeGrafter"/>
</dbReference>
<organism evidence="14 15">
    <name type="scientific">Astyanax mexicanus</name>
    <name type="common">Blind cave fish</name>
    <name type="synonym">Astyanax fasciatus mexicanus</name>
    <dbReference type="NCBI Taxonomy" id="7994"/>
    <lineage>
        <taxon>Eukaryota</taxon>
        <taxon>Metazoa</taxon>
        <taxon>Chordata</taxon>
        <taxon>Craniata</taxon>
        <taxon>Vertebrata</taxon>
        <taxon>Euteleostomi</taxon>
        <taxon>Actinopterygii</taxon>
        <taxon>Neopterygii</taxon>
        <taxon>Teleostei</taxon>
        <taxon>Ostariophysi</taxon>
        <taxon>Characiformes</taxon>
        <taxon>Characoidei</taxon>
        <taxon>Acestrorhamphidae</taxon>
        <taxon>Acestrorhamphinae</taxon>
        <taxon>Astyanax</taxon>
    </lineage>
</organism>